<proteinExistence type="predicted"/>
<evidence type="ECO:0000313" key="2">
    <source>
        <dbReference type="Proteomes" id="UP000703269"/>
    </source>
</evidence>
<reference evidence="1 2" key="1">
    <citation type="submission" date="2021-08" db="EMBL/GenBank/DDBJ databases">
        <title>Draft Genome Sequence of Phanerochaete sordida strain YK-624.</title>
        <authorList>
            <person name="Mori T."/>
            <person name="Dohra H."/>
            <person name="Suzuki T."/>
            <person name="Kawagishi H."/>
            <person name="Hirai H."/>
        </authorList>
    </citation>
    <scope>NUCLEOTIDE SEQUENCE [LARGE SCALE GENOMIC DNA]</scope>
    <source>
        <strain evidence="1 2">YK-624</strain>
    </source>
</reference>
<dbReference type="EMBL" id="BPQB01000016">
    <property type="protein sequence ID" value="GJE90348.1"/>
    <property type="molecule type" value="Genomic_DNA"/>
</dbReference>
<protein>
    <recommendedName>
        <fullName evidence="3">F-box domain-containing protein</fullName>
    </recommendedName>
</protein>
<gene>
    <name evidence="1" type="ORF">PsYK624_064790</name>
</gene>
<evidence type="ECO:0008006" key="3">
    <source>
        <dbReference type="Google" id="ProtNLM"/>
    </source>
</evidence>
<sequence length="273" mass="30486">MSTKAAEAKVMQEKARIEVIMRTILISCASHLRSLVIERHYDFDLTSGLPVLPLLRDITIGTVNWYTAADAHTRFPSLRRLHLLSLPRISHSFWLAITKFAPHITHLRLSRITQDTDISRFLRIILDIPRALCQCPGPICFSGACHEFSAETAHASEAITIASRLPNLEFIYVQPGVCAPRPRRTGYFENSQMVEGLEAIASSSARGEGVGRLVLLPPRASYTFEDVRKDWLETVEGKDGAWPRARPGAWSASARAGWPEGHHAYRPGHHPPV</sequence>
<organism evidence="1 2">
    <name type="scientific">Phanerochaete sordida</name>
    <dbReference type="NCBI Taxonomy" id="48140"/>
    <lineage>
        <taxon>Eukaryota</taxon>
        <taxon>Fungi</taxon>
        <taxon>Dikarya</taxon>
        <taxon>Basidiomycota</taxon>
        <taxon>Agaricomycotina</taxon>
        <taxon>Agaricomycetes</taxon>
        <taxon>Polyporales</taxon>
        <taxon>Phanerochaetaceae</taxon>
        <taxon>Phanerochaete</taxon>
    </lineage>
</organism>
<dbReference type="OrthoDB" id="2748701at2759"/>
<evidence type="ECO:0000313" key="1">
    <source>
        <dbReference type="EMBL" id="GJE90348.1"/>
    </source>
</evidence>
<dbReference type="AlphaFoldDB" id="A0A9P3G6T8"/>
<accession>A0A9P3G6T8</accession>
<keyword evidence="2" id="KW-1185">Reference proteome</keyword>
<dbReference type="SUPFAM" id="SSF52047">
    <property type="entry name" value="RNI-like"/>
    <property type="match status" value="1"/>
</dbReference>
<comment type="caution">
    <text evidence="1">The sequence shown here is derived from an EMBL/GenBank/DDBJ whole genome shotgun (WGS) entry which is preliminary data.</text>
</comment>
<dbReference type="Proteomes" id="UP000703269">
    <property type="component" value="Unassembled WGS sequence"/>
</dbReference>
<name>A0A9P3G6T8_9APHY</name>